<gene>
    <name evidence="1" type="ordered locus">Spirs_1631</name>
</gene>
<sequence length="200" mass="22429">MKTIILLRHAECEGVGYIGRGSNPPLSPEGRERAMELVGLLLTFAPKRIFSSPLLRCRQTIDPFWAAKEEEGASTMVSWDKRLEELDFGRWEGCRSKTVKAKDPDLFDRWLTDPNIPAPGGESLAMLQKRVEAFWKQEIEGTASDSILVLTHGGPIRCLLSILTGRGIEGHWLFSVDRGNFCTIKIFDDGNYLIDGVNLH</sequence>
<dbReference type="SMART" id="SM00855">
    <property type="entry name" value="PGAM"/>
    <property type="match status" value="1"/>
</dbReference>
<dbReference type="PANTHER" id="PTHR48100">
    <property type="entry name" value="BROAD-SPECIFICITY PHOSPHATASE YOR283W-RELATED"/>
    <property type="match status" value="1"/>
</dbReference>
<dbReference type="HOGENOM" id="CLU_033323_8_4_12"/>
<protein>
    <submittedName>
        <fullName evidence="1">Phosphoglycerate mutase</fullName>
    </submittedName>
</protein>
<dbReference type="SUPFAM" id="SSF53254">
    <property type="entry name" value="Phosphoglycerate mutase-like"/>
    <property type="match status" value="1"/>
</dbReference>
<dbReference type="InterPro" id="IPR050275">
    <property type="entry name" value="PGM_Phosphatase"/>
</dbReference>
<dbReference type="CDD" id="cd07067">
    <property type="entry name" value="HP_PGM_like"/>
    <property type="match status" value="1"/>
</dbReference>
<dbReference type="STRING" id="573413.Spirs_1631"/>
<dbReference type="EMBL" id="CP002116">
    <property type="protein sequence ID" value="ADK80758.1"/>
    <property type="molecule type" value="Genomic_DNA"/>
</dbReference>
<dbReference type="PIRSF" id="PIRSF000709">
    <property type="entry name" value="6PFK_2-Ptase"/>
    <property type="match status" value="1"/>
</dbReference>
<dbReference type="PANTHER" id="PTHR48100:SF1">
    <property type="entry name" value="HISTIDINE PHOSPHATASE FAMILY PROTEIN-RELATED"/>
    <property type="match status" value="1"/>
</dbReference>
<dbReference type="Proteomes" id="UP000002318">
    <property type="component" value="Chromosome"/>
</dbReference>
<name>E1R5Z3_SEDSS</name>
<proteinExistence type="predicted"/>
<dbReference type="Gene3D" id="3.40.50.1240">
    <property type="entry name" value="Phosphoglycerate mutase-like"/>
    <property type="match status" value="1"/>
</dbReference>
<dbReference type="eggNOG" id="COG0406">
    <property type="taxonomic scope" value="Bacteria"/>
</dbReference>
<organism evidence="1 2">
    <name type="scientific">Sediminispirochaeta smaragdinae (strain DSM 11293 / JCM 15392 / SEBR 4228)</name>
    <name type="common">Spirochaeta smaragdinae</name>
    <dbReference type="NCBI Taxonomy" id="573413"/>
    <lineage>
        <taxon>Bacteria</taxon>
        <taxon>Pseudomonadati</taxon>
        <taxon>Spirochaetota</taxon>
        <taxon>Spirochaetia</taxon>
        <taxon>Spirochaetales</taxon>
        <taxon>Spirochaetaceae</taxon>
        <taxon>Sediminispirochaeta</taxon>
    </lineage>
</organism>
<dbReference type="KEGG" id="ssm:Spirs_1631"/>
<dbReference type="RefSeq" id="WP_013254222.1">
    <property type="nucleotide sequence ID" value="NC_014364.1"/>
</dbReference>
<dbReference type="GO" id="GO:0005737">
    <property type="term" value="C:cytoplasm"/>
    <property type="evidence" value="ECO:0007669"/>
    <property type="project" value="TreeGrafter"/>
</dbReference>
<reference evidence="1 2" key="1">
    <citation type="journal article" date="2010" name="Stand. Genomic Sci.">
        <title>Complete genome sequence of Spirochaeta smaragdinae type strain (SEBR 4228).</title>
        <authorList>
            <person name="Mavromatis K."/>
            <person name="Yasawong M."/>
            <person name="Chertkov O."/>
            <person name="Lapidus A."/>
            <person name="Lucas S."/>
            <person name="Nolan M."/>
            <person name="Del Rio T.G."/>
            <person name="Tice H."/>
            <person name="Cheng J.F."/>
            <person name="Pitluck S."/>
            <person name="Liolios K."/>
            <person name="Ivanova N."/>
            <person name="Tapia R."/>
            <person name="Han C."/>
            <person name="Bruce D."/>
            <person name="Goodwin L."/>
            <person name="Pati A."/>
            <person name="Chen A."/>
            <person name="Palaniappan K."/>
            <person name="Land M."/>
            <person name="Hauser L."/>
            <person name="Chang Y.J."/>
            <person name="Jeffries C.D."/>
            <person name="Detter J.C."/>
            <person name="Rohde M."/>
            <person name="Brambilla E."/>
            <person name="Spring S."/>
            <person name="Goker M."/>
            <person name="Sikorski J."/>
            <person name="Woyke T."/>
            <person name="Bristow J."/>
            <person name="Eisen J.A."/>
            <person name="Markowitz V."/>
            <person name="Hugenholtz P."/>
            <person name="Klenk H.P."/>
            <person name="Kyrpides N.C."/>
        </authorList>
    </citation>
    <scope>NUCLEOTIDE SEQUENCE [LARGE SCALE GENOMIC DNA]</scope>
    <source>
        <strain evidence="2">DSM 11293 / JCM 15392 / SEBR 4228</strain>
    </source>
</reference>
<dbReference type="InterPro" id="IPR029033">
    <property type="entry name" value="His_PPase_superfam"/>
</dbReference>
<dbReference type="GO" id="GO:0016791">
    <property type="term" value="F:phosphatase activity"/>
    <property type="evidence" value="ECO:0007669"/>
    <property type="project" value="TreeGrafter"/>
</dbReference>
<evidence type="ECO:0000313" key="2">
    <source>
        <dbReference type="Proteomes" id="UP000002318"/>
    </source>
</evidence>
<accession>E1R5Z3</accession>
<evidence type="ECO:0000313" key="1">
    <source>
        <dbReference type="EMBL" id="ADK80758.1"/>
    </source>
</evidence>
<dbReference type="OrthoDB" id="9781415at2"/>
<dbReference type="InterPro" id="IPR013078">
    <property type="entry name" value="His_Pase_superF_clade-1"/>
</dbReference>
<dbReference type="Pfam" id="PF00300">
    <property type="entry name" value="His_Phos_1"/>
    <property type="match status" value="1"/>
</dbReference>
<dbReference type="AlphaFoldDB" id="E1R5Z3"/>
<keyword evidence="2" id="KW-1185">Reference proteome</keyword>